<dbReference type="Gene3D" id="2.160.20.10">
    <property type="entry name" value="Single-stranded right-handed beta-helix, Pectin lyase-like"/>
    <property type="match status" value="1"/>
</dbReference>
<comment type="caution">
    <text evidence="5">The sequence shown here is derived from an EMBL/GenBank/DDBJ whole genome shotgun (WGS) entry which is preliminary data.</text>
</comment>
<dbReference type="GO" id="GO:0030599">
    <property type="term" value="F:pectinesterase activity"/>
    <property type="evidence" value="ECO:0007669"/>
    <property type="project" value="InterPro"/>
</dbReference>
<feature type="domain" description="Pectinesterase catalytic" evidence="4">
    <location>
        <begin position="1"/>
        <end position="70"/>
    </location>
</feature>
<reference evidence="5" key="2">
    <citation type="submission" date="2023-06" db="EMBL/GenBank/DDBJ databases">
        <authorList>
            <person name="Ma L."/>
            <person name="Liu K.-W."/>
            <person name="Li Z."/>
            <person name="Hsiao Y.-Y."/>
            <person name="Qi Y."/>
            <person name="Fu T."/>
            <person name="Tang G."/>
            <person name="Zhang D."/>
            <person name="Sun W.-H."/>
            <person name="Liu D.-K."/>
            <person name="Li Y."/>
            <person name="Chen G.-Z."/>
            <person name="Liu X.-D."/>
            <person name="Liao X.-Y."/>
            <person name="Jiang Y.-T."/>
            <person name="Yu X."/>
            <person name="Hao Y."/>
            <person name="Huang J."/>
            <person name="Zhao X.-W."/>
            <person name="Ke S."/>
            <person name="Chen Y.-Y."/>
            <person name="Wu W.-L."/>
            <person name="Hsu J.-L."/>
            <person name="Lin Y.-F."/>
            <person name="Huang M.-D."/>
            <person name="Li C.-Y."/>
            <person name="Huang L."/>
            <person name="Wang Z.-W."/>
            <person name="Zhao X."/>
            <person name="Zhong W.-Y."/>
            <person name="Peng D.-H."/>
            <person name="Ahmad S."/>
            <person name="Lan S."/>
            <person name="Zhang J.-S."/>
            <person name="Tsai W.-C."/>
            <person name="Van De Peer Y."/>
            <person name="Liu Z.-J."/>
        </authorList>
    </citation>
    <scope>NUCLEOTIDE SEQUENCE</scope>
    <source>
        <strain evidence="5">CP</strain>
        <tissue evidence="5">Leaves</tissue>
    </source>
</reference>
<keyword evidence="3" id="KW-0063">Aspartyl esterase</keyword>
<evidence type="ECO:0000259" key="4">
    <source>
        <dbReference type="Pfam" id="PF01095"/>
    </source>
</evidence>
<comment type="pathway">
    <text evidence="1">Glycan metabolism; pectin degradation; 2-dehydro-3-deoxy-D-gluconate from pectin: step 1/5.</text>
</comment>
<dbReference type="InterPro" id="IPR012334">
    <property type="entry name" value="Pectin_lyas_fold"/>
</dbReference>
<evidence type="ECO:0000313" key="6">
    <source>
        <dbReference type="Proteomes" id="UP001180020"/>
    </source>
</evidence>
<dbReference type="InterPro" id="IPR000070">
    <property type="entry name" value="Pectinesterase_cat"/>
</dbReference>
<keyword evidence="2" id="KW-0378">Hydrolase</keyword>
<keyword evidence="6" id="KW-1185">Reference proteome</keyword>
<organism evidence="5 6">
    <name type="scientific">Acorus calamus</name>
    <name type="common">Sweet flag</name>
    <dbReference type="NCBI Taxonomy" id="4465"/>
    <lineage>
        <taxon>Eukaryota</taxon>
        <taxon>Viridiplantae</taxon>
        <taxon>Streptophyta</taxon>
        <taxon>Embryophyta</taxon>
        <taxon>Tracheophyta</taxon>
        <taxon>Spermatophyta</taxon>
        <taxon>Magnoliopsida</taxon>
        <taxon>Liliopsida</taxon>
        <taxon>Acoraceae</taxon>
        <taxon>Acorus</taxon>
    </lineage>
</organism>
<dbReference type="SUPFAM" id="SSF51126">
    <property type="entry name" value="Pectin lyase-like"/>
    <property type="match status" value="1"/>
</dbReference>
<evidence type="ECO:0000313" key="5">
    <source>
        <dbReference type="EMBL" id="KAK1316616.1"/>
    </source>
</evidence>
<evidence type="ECO:0000256" key="2">
    <source>
        <dbReference type="ARBA" id="ARBA00022801"/>
    </source>
</evidence>
<dbReference type="Pfam" id="PF01095">
    <property type="entry name" value="Pectinesterase"/>
    <property type="match status" value="1"/>
</dbReference>
<evidence type="ECO:0000256" key="1">
    <source>
        <dbReference type="ARBA" id="ARBA00005184"/>
    </source>
</evidence>
<sequence length="85" mass="9371">MNTFLDDLIYPTGWSTWNGGDFALSTLYYGEFNNTGPRSDTSSRVNWPGFHVMSASDASNFTVSNFILGDYWLPQTGVAYLSGLG</sequence>
<protein>
    <submittedName>
        <fullName evidence="5">Pectinesterase/pectinesterase inhibitor 20</fullName>
    </submittedName>
</protein>
<dbReference type="EMBL" id="JAUJYO010000005">
    <property type="protein sequence ID" value="KAK1316616.1"/>
    <property type="molecule type" value="Genomic_DNA"/>
</dbReference>
<dbReference type="AlphaFoldDB" id="A0AAV9ESQ2"/>
<name>A0AAV9ESQ2_ACOCL</name>
<gene>
    <name evidence="5" type="primary">PME20</name>
    <name evidence="5" type="ORF">QJS10_CPA05g00338</name>
</gene>
<proteinExistence type="predicted"/>
<dbReference type="GO" id="GO:0042545">
    <property type="term" value="P:cell wall modification"/>
    <property type="evidence" value="ECO:0007669"/>
    <property type="project" value="InterPro"/>
</dbReference>
<dbReference type="Proteomes" id="UP001180020">
    <property type="component" value="Unassembled WGS sequence"/>
</dbReference>
<reference evidence="5" key="1">
    <citation type="journal article" date="2023" name="Nat. Commun.">
        <title>Diploid and tetraploid genomes of Acorus and the evolution of monocots.</title>
        <authorList>
            <person name="Ma L."/>
            <person name="Liu K.W."/>
            <person name="Li Z."/>
            <person name="Hsiao Y.Y."/>
            <person name="Qi Y."/>
            <person name="Fu T."/>
            <person name="Tang G.D."/>
            <person name="Zhang D."/>
            <person name="Sun W.H."/>
            <person name="Liu D.K."/>
            <person name="Li Y."/>
            <person name="Chen G.Z."/>
            <person name="Liu X.D."/>
            <person name="Liao X.Y."/>
            <person name="Jiang Y.T."/>
            <person name="Yu X."/>
            <person name="Hao Y."/>
            <person name="Huang J."/>
            <person name="Zhao X.W."/>
            <person name="Ke S."/>
            <person name="Chen Y.Y."/>
            <person name="Wu W.L."/>
            <person name="Hsu J.L."/>
            <person name="Lin Y.F."/>
            <person name="Huang M.D."/>
            <person name="Li C.Y."/>
            <person name="Huang L."/>
            <person name="Wang Z.W."/>
            <person name="Zhao X."/>
            <person name="Zhong W.Y."/>
            <person name="Peng D.H."/>
            <person name="Ahmad S."/>
            <person name="Lan S."/>
            <person name="Zhang J.S."/>
            <person name="Tsai W.C."/>
            <person name="Van de Peer Y."/>
            <person name="Liu Z.J."/>
        </authorList>
    </citation>
    <scope>NUCLEOTIDE SEQUENCE</scope>
    <source>
        <strain evidence="5">CP</strain>
    </source>
</reference>
<evidence type="ECO:0000256" key="3">
    <source>
        <dbReference type="ARBA" id="ARBA00023085"/>
    </source>
</evidence>
<accession>A0AAV9ESQ2</accession>
<dbReference type="InterPro" id="IPR011050">
    <property type="entry name" value="Pectin_lyase_fold/virulence"/>
</dbReference>
<dbReference type="PANTHER" id="PTHR31707">
    <property type="entry name" value="PECTINESTERASE"/>
    <property type="match status" value="1"/>
</dbReference>